<name>A0ABQ6CPN4_9HYPH</name>
<dbReference type="EMBL" id="BSPC01000051">
    <property type="protein sequence ID" value="GLS21562.1"/>
    <property type="molecule type" value="Genomic_DNA"/>
</dbReference>
<dbReference type="RefSeq" id="WP_284314577.1">
    <property type="nucleotide sequence ID" value="NZ_BSPC01000051.1"/>
</dbReference>
<accession>A0ABQ6CPN4</accession>
<comment type="caution">
    <text evidence="1">The sequence shown here is derived from an EMBL/GenBank/DDBJ whole genome shotgun (WGS) entry which is preliminary data.</text>
</comment>
<proteinExistence type="predicted"/>
<protein>
    <submittedName>
        <fullName evidence="1">Uncharacterized protein</fullName>
    </submittedName>
</protein>
<dbReference type="Proteomes" id="UP001156882">
    <property type="component" value="Unassembled WGS sequence"/>
</dbReference>
<organism evidence="1 2">
    <name type="scientific">Labrys miyagiensis</name>
    <dbReference type="NCBI Taxonomy" id="346912"/>
    <lineage>
        <taxon>Bacteria</taxon>
        <taxon>Pseudomonadati</taxon>
        <taxon>Pseudomonadota</taxon>
        <taxon>Alphaproteobacteria</taxon>
        <taxon>Hyphomicrobiales</taxon>
        <taxon>Xanthobacteraceae</taxon>
        <taxon>Labrys</taxon>
    </lineage>
</organism>
<sequence length="73" mass="8431">MNDQAFKVGDIVLHSAIPWQRDEGAYEIVRLMPADNPEPTYRLRNVADSRERIARQHELRRQDGEITTKAATL</sequence>
<reference evidence="2" key="1">
    <citation type="journal article" date="2019" name="Int. J. Syst. Evol. Microbiol.">
        <title>The Global Catalogue of Microorganisms (GCM) 10K type strain sequencing project: providing services to taxonomists for standard genome sequencing and annotation.</title>
        <authorList>
            <consortium name="The Broad Institute Genomics Platform"/>
            <consortium name="The Broad Institute Genome Sequencing Center for Infectious Disease"/>
            <person name="Wu L."/>
            <person name="Ma J."/>
        </authorList>
    </citation>
    <scope>NUCLEOTIDE SEQUENCE [LARGE SCALE GENOMIC DNA]</scope>
    <source>
        <strain evidence="2">NBRC 101365</strain>
    </source>
</reference>
<evidence type="ECO:0000313" key="1">
    <source>
        <dbReference type="EMBL" id="GLS21562.1"/>
    </source>
</evidence>
<evidence type="ECO:0000313" key="2">
    <source>
        <dbReference type="Proteomes" id="UP001156882"/>
    </source>
</evidence>
<keyword evidence="2" id="KW-1185">Reference proteome</keyword>
<gene>
    <name evidence="1" type="ORF">GCM10007874_45790</name>
</gene>